<name>A0A1D8UW27_9PROT</name>
<evidence type="ECO:0000313" key="4">
    <source>
        <dbReference type="Proteomes" id="UP000179145"/>
    </source>
</evidence>
<keyword evidence="2" id="KW-0732">Signal</keyword>
<feature type="region of interest" description="Disordered" evidence="1">
    <location>
        <begin position="46"/>
        <end position="68"/>
    </location>
</feature>
<protein>
    <recommendedName>
        <fullName evidence="5">Entericidin</fullName>
    </recommendedName>
</protein>
<evidence type="ECO:0000313" key="3">
    <source>
        <dbReference type="EMBL" id="AOX17831.1"/>
    </source>
</evidence>
<sequence length="68" mass="7053">MSSRRKSQSLRRAVQTVALLTALSGGLVACNTVSGAGKDVSSIGHDVTHGANATQDHWHRAQPSAATQ</sequence>
<dbReference type="AlphaFoldDB" id="A0A1D8UW27"/>
<evidence type="ECO:0000256" key="1">
    <source>
        <dbReference type="SAM" id="MobiDB-lite"/>
    </source>
</evidence>
<dbReference type="EMBL" id="CP014674">
    <property type="protein sequence ID" value="AOX17831.1"/>
    <property type="molecule type" value="Genomic_DNA"/>
</dbReference>
<reference evidence="3 4" key="1">
    <citation type="journal article" date="2016" name="Microb. Cell Fact.">
        <title>Dissection of exopolysaccharide biosynthesis in Kozakia baliensis.</title>
        <authorList>
            <person name="Brandt J.U."/>
            <person name="Jakob F."/>
            <person name="Behr J."/>
            <person name="Geissler A.J."/>
            <person name="Vogel R.F."/>
        </authorList>
    </citation>
    <scope>NUCLEOTIDE SEQUENCE [LARGE SCALE GENOMIC DNA]</scope>
    <source>
        <strain evidence="3 4">DSM 14400</strain>
    </source>
</reference>
<keyword evidence="4" id="KW-1185">Reference proteome</keyword>
<evidence type="ECO:0008006" key="5">
    <source>
        <dbReference type="Google" id="ProtNLM"/>
    </source>
</evidence>
<gene>
    <name evidence="3" type="ORF">A0U89_12540</name>
</gene>
<accession>A0A1D8UW27</accession>
<proteinExistence type="predicted"/>
<feature type="signal peptide" evidence="2">
    <location>
        <begin position="1"/>
        <end position="29"/>
    </location>
</feature>
<dbReference type="KEGG" id="kba:A0U89_12540"/>
<evidence type="ECO:0000256" key="2">
    <source>
        <dbReference type="SAM" id="SignalP"/>
    </source>
</evidence>
<dbReference type="Proteomes" id="UP000179145">
    <property type="component" value="Chromosome"/>
</dbReference>
<organism evidence="3 4">
    <name type="scientific">Kozakia baliensis</name>
    <dbReference type="NCBI Taxonomy" id="153496"/>
    <lineage>
        <taxon>Bacteria</taxon>
        <taxon>Pseudomonadati</taxon>
        <taxon>Pseudomonadota</taxon>
        <taxon>Alphaproteobacteria</taxon>
        <taxon>Acetobacterales</taxon>
        <taxon>Acetobacteraceae</taxon>
        <taxon>Kozakia</taxon>
    </lineage>
</organism>
<dbReference type="PROSITE" id="PS51257">
    <property type="entry name" value="PROKAR_LIPOPROTEIN"/>
    <property type="match status" value="1"/>
</dbReference>
<dbReference type="RefSeq" id="WP_070403363.1">
    <property type="nucleotide sequence ID" value="NZ_CP014674.1"/>
</dbReference>
<feature type="chain" id="PRO_5009439152" description="Entericidin" evidence="2">
    <location>
        <begin position="30"/>
        <end position="68"/>
    </location>
</feature>
<dbReference type="OrthoDB" id="7283573at2"/>